<reference evidence="5" key="1">
    <citation type="journal article" date="2019" name="Int. J. Syst. Evol. Microbiol.">
        <title>The Global Catalogue of Microorganisms (GCM) 10K type strain sequencing project: providing services to taxonomists for standard genome sequencing and annotation.</title>
        <authorList>
            <consortium name="The Broad Institute Genomics Platform"/>
            <consortium name="The Broad Institute Genome Sequencing Center for Infectious Disease"/>
            <person name="Wu L."/>
            <person name="Ma J."/>
        </authorList>
    </citation>
    <scope>NUCLEOTIDE SEQUENCE [LARGE SCALE GENOMIC DNA]</scope>
    <source>
        <strain evidence="5">CCM 7526</strain>
    </source>
</reference>
<dbReference type="InterPro" id="IPR040884">
    <property type="entry name" value="SLATT_1"/>
</dbReference>
<dbReference type="Proteomes" id="UP001597183">
    <property type="component" value="Unassembled WGS sequence"/>
</dbReference>
<dbReference type="Pfam" id="PF18181">
    <property type="entry name" value="SLATT_1"/>
    <property type="match status" value="1"/>
</dbReference>
<feature type="domain" description="SMODS and SLOG-associating 2TM effector" evidence="2">
    <location>
        <begin position="166"/>
        <end position="286"/>
    </location>
</feature>
<evidence type="ECO:0000256" key="1">
    <source>
        <dbReference type="SAM" id="Phobius"/>
    </source>
</evidence>
<evidence type="ECO:0000259" key="3">
    <source>
        <dbReference type="Pfam" id="PF18184"/>
    </source>
</evidence>
<feature type="domain" description="SMODS and SLOG-associating 2TM effector" evidence="3">
    <location>
        <begin position="14"/>
        <end position="163"/>
    </location>
</feature>
<proteinExistence type="predicted"/>
<feature type="transmembrane region" description="Helical" evidence="1">
    <location>
        <begin position="57"/>
        <end position="78"/>
    </location>
</feature>
<keyword evidence="1" id="KW-1133">Transmembrane helix</keyword>
<dbReference type="EMBL" id="JBHTMK010000004">
    <property type="protein sequence ID" value="MFD1364021.1"/>
    <property type="molecule type" value="Genomic_DNA"/>
</dbReference>
<comment type="caution">
    <text evidence="4">The sequence shown here is derived from an EMBL/GenBank/DDBJ whole genome shotgun (WGS) entry which is preliminary data.</text>
</comment>
<dbReference type="InterPro" id="IPR041116">
    <property type="entry name" value="SLATT_3"/>
</dbReference>
<keyword evidence="1" id="KW-0472">Membrane</keyword>
<dbReference type="NCBIfam" id="NF033634">
    <property type="entry name" value="SLATT_1"/>
    <property type="match status" value="1"/>
</dbReference>
<feature type="transmembrane region" description="Helical" evidence="1">
    <location>
        <begin position="217"/>
        <end position="234"/>
    </location>
</feature>
<evidence type="ECO:0000313" key="4">
    <source>
        <dbReference type="EMBL" id="MFD1364021.1"/>
    </source>
</evidence>
<evidence type="ECO:0000259" key="2">
    <source>
        <dbReference type="Pfam" id="PF18181"/>
    </source>
</evidence>
<feature type="transmembrane region" description="Helical" evidence="1">
    <location>
        <begin position="33"/>
        <end position="51"/>
    </location>
</feature>
<feature type="transmembrane region" description="Helical" evidence="1">
    <location>
        <begin position="191"/>
        <end position="211"/>
    </location>
</feature>
<dbReference type="RefSeq" id="WP_317794063.1">
    <property type="nucleotide sequence ID" value="NZ_AP028461.1"/>
</dbReference>
<dbReference type="NCBIfam" id="NF033610">
    <property type="entry name" value="SLATT_3"/>
    <property type="match status" value="1"/>
</dbReference>
<name>A0ABW3ZZZ4_9ACTN</name>
<evidence type="ECO:0000313" key="5">
    <source>
        <dbReference type="Proteomes" id="UP001597183"/>
    </source>
</evidence>
<keyword evidence="5" id="KW-1185">Reference proteome</keyword>
<organism evidence="4 5">
    <name type="scientific">Actinoplanes sichuanensis</name>
    <dbReference type="NCBI Taxonomy" id="512349"/>
    <lineage>
        <taxon>Bacteria</taxon>
        <taxon>Bacillati</taxon>
        <taxon>Actinomycetota</taxon>
        <taxon>Actinomycetes</taxon>
        <taxon>Micromonosporales</taxon>
        <taxon>Micromonosporaceae</taxon>
        <taxon>Actinoplanes</taxon>
    </lineage>
</organism>
<sequence length="292" mass="31331">MGSPQGLAYGTFCRSASAASRSGQSHYLRATRVRLTALVVAAAGGALGWHLGSVDVWAWVAFVAFLTALAAELVLFATRPETRWYEARSAAESTKTLSWRYAVGGDPFPVTADAADMRATFLAQLASVARALGSDFPLPVDGGETQITADMDALRRAPFVDRKSRYLQGRIQDQRAWYRARARTAEGNGQIFMLSAIALELFGVVAAVLRAADIIDFDLLGIISAVVAGASAWAQTRQYGATARAYAVAAHELSSVETLAESVTEPGWPAFVAEAETAISREHSLWTSSRRL</sequence>
<gene>
    <name evidence="4" type="ORF">ACFQ5G_01545</name>
</gene>
<accession>A0ABW3ZZZ4</accession>
<protein>
    <submittedName>
        <fullName evidence="4">DUF4231 domain-containing protein</fullName>
    </submittedName>
</protein>
<keyword evidence="1" id="KW-0812">Transmembrane</keyword>
<dbReference type="Pfam" id="PF18184">
    <property type="entry name" value="SLATT_3"/>
    <property type="match status" value="1"/>
</dbReference>